<dbReference type="InterPro" id="IPR042092">
    <property type="entry name" value="PsdUridine_s_RsuA/RluB/E/F_cat"/>
</dbReference>
<sequence>MMFRYFVIYKPFGILSQFSGEAHTLKTLGDFPKDVYPVGRLDKDSEGLLLITNDKVLNHYLLNPQFAHQRTYLAQVEGVPDEEALRALQSGVPIKVDGKVYKTKPAKATLKKSAPLIPERDPPIRYRKTVPDSWVELILIEGKNRQVRKMTAAVDHPTLRLVRWSMEQMNIEGFEVGEVRELEQEAIYTLLKVNPSKLQVKTKAGARSNKKPSHQKRRKGR</sequence>
<dbReference type="SUPFAM" id="SSF55120">
    <property type="entry name" value="Pseudouridine synthase"/>
    <property type="match status" value="1"/>
</dbReference>
<protein>
    <recommendedName>
        <fullName evidence="3">Pseudouridine synthase</fullName>
        <ecNumber evidence="3">5.4.99.-</ecNumber>
    </recommendedName>
</protein>
<dbReference type="PANTHER" id="PTHR47683">
    <property type="entry name" value="PSEUDOURIDINE SYNTHASE FAMILY PROTEIN-RELATED"/>
    <property type="match status" value="1"/>
</dbReference>
<dbReference type="InterPro" id="IPR020103">
    <property type="entry name" value="PsdUridine_synth_cat_dom_sf"/>
</dbReference>
<organism evidence="6 7">
    <name type="scientific">Echinicola strongylocentroti</name>
    <dbReference type="NCBI Taxonomy" id="1795355"/>
    <lineage>
        <taxon>Bacteria</taxon>
        <taxon>Pseudomonadati</taxon>
        <taxon>Bacteroidota</taxon>
        <taxon>Cytophagia</taxon>
        <taxon>Cytophagales</taxon>
        <taxon>Cyclobacteriaceae</taxon>
        <taxon>Echinicola</taxon>
    </lineage>
</organism>
<evidence type="ECO:0000256" key="4">
    <source>
        <dbReference type="SAM" id="MobiDB-lite"/>
    </source>
</evidence>
<evidence type="ECO:0000313" key="6">
    <source>
        <dbReference type="EMBL" id="AWW31102.1"/>
    </source>
</evidence>
<dbReference type="PANTHER" id="PTHR47683:SF2">
    <property type="entry name" value="RNA-BINDING S4 DOMAIN-CONTAINING PROTEIN"/>
    <property type="match status" value="1"/>
</dbReference>
<evidence type="ECO:0000259" key="5">
    <source>
        <dbReference type="Pfam" id="PF00849"/>
    </source>
</evidence>
<dbReference type="AlphaFoldDB" id="A0A2Z4IIY6"/>
<dbReference type="InterPro" id="IPR006145">
    <property type="entry name" value="PsdUridine_synth_RsuA/RluA"/>
</dbReference>
<dbReference type="InterPro" id="IPR018496">
    <property type="entry name" value="PsdUridine_synth_RsuA/RluB_CS"/>
</dbReference>
<dbReference type="GO" id="GO:0001522">
    <property type="term" value="P:pseudouridine synthesis"/>
    <property type="evidence" value="ECO:0007669"/>
    <property type="project" value="InterPro"/>
</dbReference>
<dbReference type="EMBL" id="CP030041">
    <property type="protein sequence ID" value="AWW31102.1"/>
    <property type="molecule type" value="Genomic_DNA"/>
</dbReference>
<dbReference type="OrthoDB" id="1012272at2"/>
<gene>
    <name evidence="6" type="ORF">DN752_13740</name>
</gene>
<evidence type="ECO:0000256" key="1">
    <source>
        <dbReference type="ARBA" id="ARBA00008348"/>
    </source>
</evidence>
<feature type="compositionally biased region" description="Basic residues" evidence="4">
    <location>
        <begin position="208"/>
        <end position="221"/>
    </location>
</feature>
<dbReference type="NCBIfam" id="TIGR00093">
    <property type="entry name" value="pseudouridine synthase"/>
    <property type="match status" value="1"/>
</dbReference>
<dbReference type="GO" id="GO:0003723">
    <property type="term" value="F:RNA binding"/>
    <property type="evidence" value="ECO:0007669"/>
    <property type="project" value="InterPro"/>
</dbReference>
<name>A0A2Z4IIY6_9BACT</name>
<proteinExistence type="inferred from homology"/>
<keyword evidence="7" id="KW-1185">Reference proteome</keyword>
<dbReference type="InterPro" id="IPR050343">
    <property type="entry name" value="RsuA_PseudoU_synthase"/>
</dbReference>
<dbReference type="Gene3D" id="3.30.70.580">
    <property type="entry name" value="Pseudouridine synthase I, catalytic domain, N-terminal subdomain"/>
    <property type="match status" value="1"/>
</dbReference>
<dbReference type="KEGG" id="est:DN752_13740"/>
<keyword evidence="2 3" id="KW-0413">Isomerase</keyword>
<dbReference type="GO" id="GO:0140098">
    <property type="term" value="F:catalytic activity, acting on RNA"/>
    <property type="evidence" value="ECO:0007669"/>
    <property type="project" value="UniProtKB-ARBA"/>
</dbReference>
<feature type="region of interest" description="Disordered" evidence="4">
    <location>
        <begin position="199"/>
        <end position="221"/>
    </location>
</feature>
<comment type="similarity">
    <text evidence="1 3">Belongs to the pseudouridine synthase RsuA family.</text>
</comment>
<dbReference type="GO" id="GO:0009982">
    <property type="term" value="F:pseudouridine synthase activity"/>
    <property type="evidence" value="ECO:0007669"/>
    <property type="project" value="InterPro"/>
</dbReference>
<reference evidence="6 7" key="1">
    <citation type="submission" date="2018-06" db="EMBL/GenBank/DDBJ databases">
        <title>Echinicola strongylocentroti sp. nov., isolated from a sea urchin Strongylocentrotus intermedius.</title>
        <authorList>
            <person name="Bae S.S."/>
        </authorList>
    </citation>
    <scope>NUCLEOTIDE SEQUENCE [LARGE SCALE GENOMIC DNA]</scope>
    <source>
        <strain evidence="6 7">MEBiC08714</strain>
    </source>
</reference>
<dbReference type="Pfam" id="PF00849">
    <property type="entry name" value="PseudoU_synth_2"/>
    <property type="match status" value="1"/>
</dbReference>
<dbReference type="PROSITE" id="PS01149">
    <property type="entry name" value="PSI_RSU"/>
    <property type="match status" value="1"/>
</dbReference>
<dbReference type="InterPro" id="IPR020094">
    <property type="entry name" value="TruA/RsuA/RluB/E/F_N"/>
</dbReference>
<evidence type="ECO:0000313" key="7">
    <source>
        <dbReference type="Proteomes" id="UP000248688"/>
    </source>
</evidence>
<dbReference type="GO" id="GO:0006364">
    <property type="term" value="P:rRNA processing"/>
    <property type="evidence" value="ECO:0007669"/>
    <property type="project" value="UniProtKB-ARBA"/>
</dbReference>
<dbReference type="InterPro" id="IPR000748">
    <property type="entry name" value="PsdUridine_synth_RsuA/RluB/E/F"/>
</dbReference>
<dbReference type="Proteomes" id="UP000248688">
    <property type="component" value="Chromosome"/>
</dbReference>
<evidence type="ECO:0000256" key="2">
    <source>
        <dbReference type="ARBA" id="ARBA00023235"/>
    </source>
</evidence>
<accession>A0A2Z4IIY6</accession>
<dbReference type="EC" id="5.4.99.-" evidence="3"/>
<dbReference type="Gene3D" id="3.30.70.1560">
    <property type="entry name" value="Alpha-L RNA-binding motif"/>
    <property type="match status" value="1"/>
</dbReference>
<evidence type="ECO:0000256" key="3">
    <source>
        <dbReference type="RuleBase" id="RU003887"/>
    </source>
</evidence>
<feature type="domain" description="Pseudouridine synthase RsuA/RluA-like" evidence="5">
    <location>
        <begin position="5"/>
        <end position="153"/>
    </location>
</feature>
<dbReference type="RefSeq" id="WP_112784479.1">
    <property type="nucleotide sequence ID" value="NZ_CP030041.1"/>
</dbReference>